<evidence type="ECO:0000256" key="4">
    <source>
        <dbReference type="ARBA" id="ARBA00023237"/>
    </source>
</evidence>
<evidence type="ECO:0000256" key="7">
    <source>
        <dbReference type="SAM" id="MobiDB-lite"/>
    </source>
</evidence>
<dbReference type="HAMAP" id="MF_01186">
    <property type="entry name" value="LPS_assembly_LptE"/>
    <property type="match status" value="1"/>
</dbReference>
<evidence type="ECO:0000313" key="10">
    <source>
        <dbReference type="Proteomes" id="UP000776983"/>
    </source>
</evidence>
<dbReference type="Gene3D" id="3.30.160.150">
    <property type="entry name" value="Lipoprotein like domain"/>
    <property type="match status" value="1"/>
</dbReference>
<keyword evidence="5 6" id="KW-0449">Lipoprotein</keyword>
<comment type="subunit">
    <text evidence="6">Component of the lipopolysaccharide transport and assembly complex. Interacts with LptD.</text>
</comment>
<dbReference type="InterPro" id="IPR007485">
    <property type="entry name" value="LPS_assembly_LptE"/>
</dbReference>
<evidence type="ECO:0000256" key="1">
    <source>
        <dbReference type="ARBA" id="ARBA00022729"/>
    </source>
</evidence>
<dbReference type="Pfam" id="PF04390">
    <property type="entry name" value="LptE"/>
    <property type="match status" value="1"/>
</dbReference>
<evidence type="ECO:0000313" key="9">
    <source>
        <dbReference type="EMBL" id="MCB5362515.1"/>
    </source>
</evidence>
<proteinExistence type="inferred from homology"/>
<protein>
    <recommendedName>
        <fullName evidence="6">LPS-assembly lipoprotein LptE</fullName>
    </recommendedName>
</protein>
<comment type="function">
    <text evidence="6">Together with LptD, is involved in the assembly of lipopolysaccharide (LPS) at the surface of the outer membrane. Required for the proper assembly of LptD. Binds LPS and may serve as the LPS recognition site at the outer membrane.</text>
</comment>
<dbReference type="PANTHER" id="PTHR38098:SF1">
    <property type="entry name" value="LPS-ASSEMBLY LIPOPROTEIN LPTE"/>
    <property type="match status" value="1"/>
</dbReference>
<sequence length="209" mass="23293">MQRFALGLVSALLALTLAACGFHLKGTTPLPFDTLYTNISDNDAFGMHLRRVVLAASPNLRFTETPKDAQAVLTQLSMREDMREIAIGPDGLVEEYELTLIYSFQLTDAKGNMLLPPTTLESRREVPYDSSALAAKQGEISNLFFDMRRGMADRIVRRLTSPQVIDAYLKYQAEEPAAVVEPLIRQPKLEESPSSTLPTPTRYGVPVYR</sequence>
<keyword evidence="4 6" id="KW-0998">Cell outer membrane</keyword>
<comment type="subcellular location">
    <subcellularLocation>
        <location evidence="6">Cell outer membrane</location>
        <topology evidence="6">Lipid-anchor</topology>
    </subcellularLocation>
</comment>
<evidence type="ECO:0000256" key="2">
    <source>
        <dbReference type="ARBA" id="ARBA00023136"/>
    </source>
</evidence>
<evidence type="ECO:0000256" key="5">
    <source>
        <dbReference type="ARBA" id="ARBA00023288"/>
    </source>
</evidence>
<comment type="similarity">
    <text evidence="6">Belongs to the LptE lipoprotein family.</text>
</comment>
<dbReference type="PROSITE" id="PS51257">
    <property type="entry name" value="PROKAR_LIPOPROTEIN"/>
    <property type="match status" value="1"/>
</dbReference>
<name>A0ABS8C906_9BURK</name>
<dbReference type="EMBL" id="JACDXW010000001">
    <property type="protein sequence ID" value="MCB5362515.1"/>
    <property type="molecule type" value="Genomic_DNA"/>
</dbReference>
<keyword evidence="1 6" id="KW-0732">Signal</keyword>
<feature type="chain" id="PRO_5046072856" description="LPS-assembly lipoprotein LptE" evidence="8">
    <location>
        <begin position="22"/>
        <end position="209"/>
    </location>
</feature>
<evidence type="ECO:0000256" key="3">
    <source>
        <dbReference type="ARBA" id="ARBA00023139"/>
    </source>
</evidence>
<keyword evidence="2 6" id="KW-0472">Membrane</keyword>
<evidence type="ECO:0000256" key="6">
    <source>
        <dbReference type="HAMAP-Rule" id="MF_01186"/>
    </source>
</evidence>
<dbReference type="Proteomes" id="UP000776983">
    <property type="component" value="Unassembled WGS sequence"/>
</dbReference>
<keyword evidence="3 6" id="KW-0564">Palmitate</keyword>
<organism evidence="9 10">
    <name type="scientific">Mesopusillimonas faecipullorum</name>
    <dbReference type="NCBI Taxonomy" id="2755040"/>
    <lineage>
        <taxon>Bacteria</taxon>
        <taxon>Pseudomonadati</taxon>
        <taxon>Pseudomonadota</taxon>
        <taxon>Betaproteobacteria</taxon>
        <taxon>Burkholderiales</taxon>
        <taxon>Alcaligenaceae</taxon>
        <taxon>Mesopusillimonas</taxon>
    </lineage>
</organism>
<feature type="region of interest" description="Disordered" evidence="7">
    <location>
        <begin position="190"/>
        <end position="209"/>
    </location>
</feature>
<evidence type="ECO:0000256" key="8">
    <source>
        <dbReference type="SAM" id="SignalP"/>
    </source>
</evidence>
<keyword evidence="10" id="KW-1185">Reference proteome</keyword>
<gene>
    <name evidence="6" type="primary">lptE</name>
    <name evidence="9" type="ORF">H0484_01925</name>
</gene>
<comment type="caution">
    <text evidence="9">The sequence shown here is derived from an EMBL/GenBank/DDBJ whole genome shotgun (WGS) entry which is preliminary data.</text>
</comment>
<dbReference type="PANTHER" id="PTHR38098">
    <property type="entry name" value="LPS-ASSEMBLY LIPOPROTEIN LPTE"/>
    <property type="match status" value="1"/>
</dbReference>
<reference evidence="9 10" key="1">
    <citation type="submission" date="2020-07" db="EMBL/GenBank/DDBJ databases">
        <title>Pusillimonas sp. nov., isolated from poultry manure in Taiwan.</title>
        <authorList>
            <person name="Lin S.-Y."/>
            <person name="Tang Y.-S."/>
            <person name="Young C.-C."/>
        </authorList>
    </citation>
    <scope>NUCLEOTIDE SEQUENCE [LARGE SCALE GENOMIC DNA]</scope>
    <source>
        <strain evidence="9 10">CC-YST705</strain>
    </source>
</reference>
<accession>A0ABS8C906</accession>
<feature type="signal peptide" evidence="8">
    <location>
        <begin position="1"/>
        <end position="21"/>
    </location>
</feature>